<keyword evidence="2" id="KW-1185">Reference proteome</keyword>
<dbReference type="EMBL" id="JBGBYS010000005">
    <property type="protein sequence ID" value="MEY9258373.1"/>
    <property type="molecule type" value="Genomic_DNA"/>
</dbReference>
<protein>
    <submittedName>
        <fullName evidence="1">Txe/YoeB family toxin of Txe-Axe toxin-antitoxin module</fullName>
    </submittedName>
</protein>
<sequence>MDKRVKAAIATISDDAWTGIEYPDAIYDEDTGAWVSKAGR</sequence>
<evidence type="ECO:0000313" key="1">
    <source>
        <dbReference type="EMBL" id="MEY9258373.1"/>
    </source>
</evidence>
<gene>
    <name evidence="1" type="ORF">ABH903_001392</name>
</gene>
<dbReference type="Proteomes" id="UP001565435">
    <property type="component" value="Unassembled WGS sequence"/>
</dbReference>
<reference evidence="1 2" key="1">
    <citation type="submission" date="2024-07" db="EMBL/GenBank/DDBJ databases">
        <title>Mealworm larvae gut microbial communities from Newark, Delaware, USA.</title>
        <authorList>
            <person name="Blenner M."/>
        </authorList>
    </citation>
    <scope>NUCLEOTIDE SEQUENCE [LARGE SCALE GENOMIC DNA]</scope>
    <source>
        <strain evidence="1 2">UD i117</strain>
    </source>
</reference>
<organism evidence="1 2">
    <name type="scientific">Brevibacterium epidermidis</name>
    <dbReference type="NCBI Taxonomy" id="1698"/>
    <lineage>
        <taxon>Bacteria</taxon>
        <taxon>Bacillati</taxon>
        <taxon>Actinomycetota</taxon>
        <taxon>Actinomycetes</taxon>
        <taxon>Micrococcales</taxon>
        <taxon>Brevibacteriaceae</taxon>
        <taxon>Brevibacterium</taxon>
    </lineage>
</organism>
<evidence type="ECO:0000313" key="2">
    <source>
        <dbReference type="Proteomes" id="UP001565435"/>
    </source>
</evidence>
<comment type="caution">
    <text evidence="1">The sequence shown here is derived from an EMBL/GenBank/DDBJ whole genome shotgun (WGS) entry which is preliminary data.</text>
</comment>
<name>A0ABV4EJ37_BREEP</name>
<accession>A0ABV4EJ37</accession>
<proteinExistence type="predicted"/>